<evidence type="ECO:0000313" key="6">
    <source>
        <dbReference type="EMBL" id="CAF4178404.1"/>
    </source>
</evidence>
<accession>A0A816G5Z3</accession>
<evidence type="ECO:0000313" key="7">
    <source>
        <dbReference type="Proteomes" id="UP000663834"/>
    </source>
</evidence>
<dbReference type="EMBL" id="CAJNOW010018940">
    <property type="protein sequence ID" value="CAF1669609.1"/>
    <property type="molecule type" value="Genomic_DNA"/>
</dbReference>
<dbReference type="Proteomes" id="UP000676336">
    <property type="component" value="Unassembled WGS sequence"/>
</dbReference>
<feature type="chain" id="PRO_5036412883" evidence="2">
    <location>
        <begin position="25"/>
        <end position="877"/>
    </location>
</feature>
<feature type="region of interest" description="Disordered" evidence="1">
    <location>
        <begin position="702"/>
        <end position="722"/>
    </location>
</feature>
<protein>
    <submittedName>
        <fullName evidence="3">Uncharacterized protein</fullName>
    </submittedName>
</protein>
<dbReference type="EMBL" id="CAJNRE010008174">
    <property type="protein sequence ID" value="CAF2071096.1"/>
    <property type="molecule type" value="Genomic_DNA"/>
</dbReference>
<evidence type="ECO:0000313" key="3">
    <source>
        <dbReference type="EMBL" id="CAF1669609.1"/>
    </source>
</evidence>
<evidence type="ECO:0000256" key="1">
    <source>
        <dbReference type="SAM" id="MobiDB-lite"/>
    </source>
</evidence>
<evidence type="ECO:0000313" key="4">
    <source>
        <dbReference type="EMBL" id="CAF2071096.1"/>
    </source>
</evidence>
<sequence>MWKVIRALTIYGLLILTEDQLASTSASTLTCPGTLKPCGNKYCYDPTTHICSDAGTNVTCIATCGWECYNDKTHICINNKICTIGQHLCEIRYDPYFGKPIEPPQLQCYNSLSQRCLNHTICHDKDRVCNGQCILYGTWASWPQSLYEGEYKVCASDNVTLCTVPQKYTSYKPNQIKACNGTCFDYELGLQHCVNGSLQCISTCNNRCYNATTHVCLNDTICNQDEEVCLIDYDSYYRPISPPIITCYNPLFQKCFNHKLCSRDRICNGQCIVAPNSDYLVCANDRRTLCNITQYYGSIRPYQMHLCNDRCYDTTIRQCVNAVISCIDGTCGNLCYNSEYKICINGSVCSIGHGICEIKYNIYSGQLISPSQLECYDLKSQVCLNHTICKNDRACGGHCITGYDNDYKVCANGTICRTNNKYTNYKPNQIQLCNGTCFDAGNPLLKHCVNGSVDCISKCSGSCYYSATHVCINETLCNINEKLCHINNRPGCYNPSYYNCLNNTLCSIGYHLCYPGRCYNPASQKCLDDIICDNNRICGGKCIIDNYQVCASDQKTICNVTKPYNSYQPNQIQICLGVCYDSAVQQCTGDPSIICIEDPGNILCLALNINSSTTTTSSMLLSTTNGSSFATPTVSSMTSIGINITNSSILTNNSTLRTSTLVSINSTALTTSSSSSILSSFTSLWTTLKSTLSESILSTTTSSTSTSAMSSTSTSTTSSISTSTTSATSTRIASSTSTSTTSATSTSTISSTSTSTTSSTSTSTTSSTSTSTTSTSTISRPLTSSIPSLSDSCCAVQQCNKDADCCIRGTECQCYRHNQTHEYGACLNSSIKPICSDGCPQAGCFSDVDCCKCQCGTITMTNVDGQIITRKQCVSRQ</sequence>
<dbReference type="OrthoDB" id="10030881at2759"/>
<gene>
    <name evidence="6" type="ORF">GIL414_LOCUS20680</name>
    <name evidence="3" type="ORF">KQP761_LOCUS33981</name>
    <name evidence="4" type="ORF">MBJ925_LOCUS16734</name>
    <name evidence="5" type="ORF">SMN809_LOCUS7066</name>
</gene>
<dbReference type="Proteomes" id="UP000663834">
    <property type="component" value="Unassembled WGS sequence"/>
</dbReference>
<feature type="region of interest" description="Disordered" evidence="1">
    <location>
        <begin position="737"/>
        <end position="783"/>
    </location>
</feature>
<name>A0A816G5Z3_9BILA</name>
<organism evidence="3 7">
    <name type="scientific">Rotaria magnacalcarata</name>
    <dbReference type="NCBI Taxonomy" id="392030"/>
    <lineage>
        <taxon>Eukaryota</taxon>
        <taxon>Metazoa</taxon>
        <taxon>Spiralia</taxon>
        <taxon>Gnathifera</taxon>
        <taxon>Rotifera</taxon>
        <taxon>Eurotatoria</taxon>
        <taxon>Bdelloidea</taxon>
        <taxon>Philodinida</taxon>
        <taxon>Philodinidae</taxon>
        <taxon>Rotaria</taxon>
    </lineage>
</organism>
<dbReference type="Proteomes" id="UP000663824">
    <property type="component" value="Unassembled WGS sequence"/>
</dbReference>
<dbReference type="Proteomes" id="UP000681720">
    <property type="component" value="Unassembled WGS sequence"/>
</dbReference>
<dbReference type="EMBL" id="CAJOBI010001995">
    <property type="protein sequence ID" value="CAF3909387.1"/>
    <property type="molecule type" value="Genomic_DNA"/>
</dbReference>
<evidence type="ECO:0000256" key="2">
    <source>
        <dbReference type="SAM" id="SignalP"/>
    </source>
</evidence>
<keyword evidence="2" id="KW-0732">Signal</keyword>
<comment type="caution">
    <text evidence="3">The sequence shown here is derived from an EMBL/GenBank/DDBJ whole genome shotgun (WGS) entry which is preliminary data.</text>
</comment>
<reference evidence="3" key="1">
    <citation type="submission" date="2021-02" db="EMBL/GenBank/DDBJ databases">
        <authorList>
            <person name="Nowell W R."/>
        </authorList>
    </citation>
    <scope>NUCLEOTIDE SEQUENCE</scope>
</reference>
<dbReference type="EMBL" id="CAJOBJ010014807">
    <property type="protein sequence ID" value="CAF4178404.1"/>
    <property type="molecule type" value="Genomic_DNA"/>
</dbReference>
<dbReference type="AlphaFoldDB" id="A0A816G5Z3"/>
<feature type="signal peptide" evidence="2">
    <location>
        <begin position="1"/>
        <end position="24"/>
    </location>
</feature>
<evidence type="ECO:0000313" key="5">
    <source>
        <dbReference type="EMBL" id="CAF3909387.1"/>
    </source>
</evidence>
<proteinExistence type="predicted"/>